<protein>
    <submittedName>
        <fullName evidence="3">Uncharacterized protein</fullName>
    </submittedName>
</protein>
<dbReference type="EMBL" id="MU069490">
    <property type="protein sequence ID" value="KAF5841252.1"/>
    <property type="molecule type" value="Genomic_DNA"/>
</dbReference>
<name>A0ABQ7H312_DUNSA</name>
<organism evidence="3 4">
    <name type="scientific">Dunaliella salina</name>
    <name type="common">Green alga</name>
    <name type="synonym">Protococcus salinus</name>
    <dbReference type="NCBI Taxonomy" id="3046"/>
    <lineage>
        <taxon>Eukaryota</taxon>
        <taxon>Viridiplantae</taxon>
        <taxon>Chlorophyta</taxon>
        <taxon>core chlorophytes</taxon>
        <taxon>Chlorophyceae</taxon>
        <taxon>CS clade</taxon>
        <taxon>Chlamydomonadales</taxon>
        <taxon>Dunaliellaceae</taxon>
        <taxon>Dunaliella</taxon>
    </lineage>
</organism>
<sequence>MRGKCETKNICWQQEEQVIVVLHMETTVLDLPTHVQCRILSFCSSPSDRWNVLQTCKALRNEELFRTLPPHLCLNLFDSASPEDEISTFPAPELKKLAICGEKDCSRCGCCQGSREGRKLVLRSASWSQWCDTSHNQDELELLIGFLKACTTHTRAAELLGGVEELMLKGFRKRAGRSDTMYTELAAALLTSCGRLKALVLDNATVLGSPFYERLADHHSNSCVPSLSLDEGHVRGSSLVEGHGTGPSVGEAHVRGLNLEEGRLRVPSLVEGQVKGPNVAEGLERGPGLMERHLKGPGLMKGHVKGPGLEEGNVERGSCSSTGGPKGGHAEPACDQESRRGDAAASLLHSLHLQVGNANKQDWSNTQQVPAPAGCPFMTTAPWHENRGGPDQQAALSSSTRMPLQDACVSSRSCAPLRPCVTCLKLPSTGCMCFQPELRAIAALRNLQHLQLGQAGVYHRRSSFDLSPLSSLTSLRTLQLACDSLQVGWGAVLSRCSHLTHLEVNHGCPFRLPDFHRGRSTSLQCLVVSHCLSLQFLPHLVVATTSNFKQIVLLNKATWGGSLPDLAGPSPAAVHERLTGMHMAWGPAGLIIDSVSRAVVLPCATPLAKLEPQLGDTLMAKSLQALRLENVSFEANQMTSLAVLFPCLRILALESCVFDRCWAVFEAVKGWDDLETLVFIGNDHTTPGCSTTEASLPSMAAHLRTRAPDCPLRIAYHLYKGVRDDMFDHIRKVHAGLANAGALVSWRIDEQHDD</sequence>
<evidence type="ECO:0000256" key="1">
    <source>
        <dbReference type="ARBA" id="ARBA00004430"/>
    </source>
</evidence>
<keyword evidence="4" id="KW-1185">Reference proteome</keyword>
<gene>
    <name evidence="3" type="ORF">DUNSADRAFT_13709</name>
</gene>
<dbReference type="SUPFAM" id="SSF52058">
    <property type="entry name" value="L domain-like"/>
    <property type="match status" value="1"/>
</dbReference>
<dbReference type="CDD" id="cd09917">
    <property type="entry name" value="F-box_SF"/>
    <property type="match status" value="1"/>
</dbReference>
<accession>A0ABQ7H312</accession>
<evidence type="ECO:0000313" key="3">
    <source>
        <dbReference type="EMBL" id="KAF5841252.1"/>
    </source>
</evidence>
<feature type="region of interest" description="Disordered" evidence="2">
    <location>
        <begin position="296"/>
        <end position="341"/>
    </location>
</feature>
<evidence type="ECO:0000256" key="2">
    <source>
        <dbReference type="SAM" id="MobiDB-lite"/>
    </source>
</evidence>
<proteinExistence type="predicted"/>
<dbReference type="Proteomes" id="UP000815325">
    <property type="component" value="Unassembled WGS sequence"/>
</dbReference>
<dbReference type="Gene3D" id="3.80.10.10">
    <property type="entry name" value="Ribonuclease Inhibitor"/>
    <property type="match status" value="1"/>
</dbReference>
<evidence type="ECO:0000313" key="4">
    <source>
        <dbReference type="Proteomes" id="UP000815325"/>
    </source>
</evidence>
<comment type="subcellular location">
    <subcellularLocation>
        <location evidence="1">Cytoplasm</location>
        <location evidence="1">Cytoskeleton</location>
        <location evidence="1">Cilium axoneme</location>
    </subcellularLocation>
</comment>
<dbReference type="InterPro" id="IPR032675">
    <property type="entry name" value="LRR_dom_sf"/>
</dbReference>
<comment type="caution">
    <text evidence="3">The sequence shown here is derived from an EMBL/GenBank/DDBJ whole genome shotgun (WGS) entry which is preliminary data.</text>
</comment>
<reference evidence="3" key="1">
    <citation type="submission" date="2017-08" db="EMBL/GenBank/DDBJ databases">
        <authorList>
            <person name="Polle J.E."/>
            <person name="Barry K."/>
            <person name="Cushman J."/>
            <person name="Schmutz J."/>
            <person name="Tran D."/>
            <person name="Hathwaick L.T."/>
            <person name="Yim W.C."/>
            <person name="Jenkins J."/>
            <person name="Mckie-Krisberg Z.M."/>
            <person name="Prochnik S."/>
            <person name="Lindquist E."/>
            <person name="Dockter R.B."/>
            <person name="Adam C."/>
            <person name="Molina H."/>
            <person name="Bunkerborg J."/>
            <person name="Jin E."/>
            <person name="Buchheim M."/>
            <person name="Magnuson J."/>
        </authorList>
    </citation>
    <scope>NUCLEOTIDE SEQUENCE</scope>
    <source>
        <strain evidence="3">CCAP 19/18</strain>
    </source>
</reference>